<dbReference type="InterPro" id="IPR002477">
    <property type="entry name" value="Peptidoglycan-bd-like"/>
</dbReference>
<dbReference type="InterPro" id="IPR052905">
    <property type="entry name" value="LD-transpeptidase_YkuD-like"/>
</dbReference>
<comment type="pathway">
    <text evidence="1 7">Cell wall biogenesis; peptidoglycan biosynthesis.</text>
</comment>
<dbReference type="AlphaFoldDB" id="A0A1I4EL96"/>
<feature type="signal peptide" evidence="8">
    <location>
        <begin position="1"/>
        <end position="25"/>
    </location>
</feature>
<evidence type="ECO:0000256" key="4">
    <source>
        <dbReference type="ARBA" id="ARBA00022960"/>
    </source>
</evidence>
<feature type="active site" description="Proton donor/acceptor" evidence="7">
    <location>
        <position position="450"/>
    </location>
</feature>
<dbReference type="GO" id="GO:0071555">
    <property type="term" value="P:cell wall organization"/>
    <property type="evidence" value="ECO:0007669"/>
    <property type="project" value="UniProtKB-UniRule"/>
</dbReference>
<keyword evidence="3" id="KW-0808">Transferase</keyword>
<dbReference type="InterPro" id="IPR036366">
    <property type="entry name" value="PGBDSf"/>
</dbReference>
<dbReference type="InterPro" id="IPR038063">
    <property type="entry name" value="Transpep_catalytic_dom"/>
</dbReference>
<dbReference type="Pfam" id="PF03734">
    <property type="entry name" value="YkuD"/>
    <property type="match status" value="1"/>
</dbReference>
<feature type="active site" description="Nucleophile" evidence="7">
    <location>
        <position position="469"/>
    </location>
</feature>
<evidence type="ECO:0000256" key="5">
    <source>
        <dbReference type="ARBA" id="ARBA00022984"/>
    </source>
</evidence>
<keyword evidence="4 7" id="KW-0133">Cell shape</keyword>
<keyword evidence="8" id="KW-0732">Signal</keyword>
<protein>
    <submittedName>
        <fullName evidence="10">Murein L,D-transpeptidase YcbB/YkuD</fullName>
    </submittedName>
</protein>
<dbReference type="PROSITE" id="PS52029">
    <property type="entry name" value="LD_TPASE"/>
    <property type="match status" value="1"/>
</dbReference>
<dbReference type="PANTHER" id="PTHR41533:SF2">
    <property type="entry name" value="BLR7131 PROTEIN"/>
    <property type="match status" value="1"/>
</dbReference>
<evidence type="ECO:0000256" key="2">
    <source>
        <dbReference type="ARBA" id="ARBA00005992"/>
    </source>
</evidence>
<dbReference type="Proteomes" id="UP000199533">
    <property type="component" value="Unassembled WGS sequence"/>
</dbReference>
<dbReference type="CDD" id="cd16913">
    <property type="entry name" value="YkuD_like"/>
    <property type="match status" value="1"/>
</dbReference>
<dbReference type="EMBL" id="FOSP01000029">
    <property type="protein sequence ID" value="SFL06508.1"/>
    <property type="molecule type" value="Genomic_DNA"/>
</dbReference>
<dbReference type="InterPro" id="IPR005490">
    <property type="entry name" value="LD_TPept_cat_dom"/>
</dbReference>
<name>A0A1I4EL96_9PROT</name>
<evidence type="ECO:0000313" key="11">
    <source>
        <dbReference type="Proteomes" id="UP000199533"/>
    </source>
</evidence>
<organism evidence="10 11">
    <name type="scientific">Nitrosomonas aestuarii</name>
    <dbReference type="NCBI Taxonomy" id="52441"/>
    <lineage>
        <taxon>Bacteria</taxon>
        <taxon>Pseudomonadati</taxon>
        <taxon>Pseudomonadota</taxon>
        <taxon>Betaproteobacteria</taxon>
        <taxon>Nitrosomonadales</taxon>
        <taxon>Nitrosomonadaceae</taxon>
        <taxon>Nitrosomonas</taxon>
    </lineage>
</organism>
<evidence type="ECO:0000256" key="8">
    <source>
        <dbReference type="SAM" id="SignalP"/>
    </source>
</evidence>
<evidence type="ECO:0000256" key="6">
    <source>
        <dbReference type="ARBA" id="ARBA00023316"/>
    </source>
</evidence>
<dbReference type="OrthoDB" id="9778545at2"/>
<dbReference type="Pfam" id="PF20142">
    <property type="entry name" value="Scaffold"/>
    <property type="match status" value="1"/>
</dbReference>
<dbReference type="Pfam" id="PF01471">
    <property type="entry name" value="PG_binding_1"/>
    <property type="match status" value="1"/>
</dbReference>
<dbReference type="InterPro" id="IPR036365">
    <property type="entry name" value="PGBD-like_sf"/>
</dbReference>
<reference evidence="11" key="1">
    <citation type="submission" date="2016-10" db="EMBL/GenBank/DDBJ databases">
        <authorList>
            <person name="Varghese N."/>
            <person name="Submissions S."/>
        </authorList>
    </citation>
    <scope>NUCLEOTIDE SEQUENCE [LARGE SCALE GENOMIC DNA]</scope>
    <source>
        <strain evidence="11">Nm69</strain>
    </source>
</reference>
<keyword evidence="5 7" id="KW-0573">Peptidoglycan synthesis</keyword>
<feature type="chain" id="PRO_5011618670" evidence="8">
    <location>
        <begin position="26"/>
        <end position="546"/>
    </location>
</feature>
<dbReference type="SUPFAM" id="SSF47090">
    <property type="entry name" value="PGBD-like"/>
    <property type="match status" value="1"/>
</dbReference>
<evidence type="ECO:0000259" key="9">
    <source>
        <dbReference type="PROSITE" id="PS52029"/>
    </source>
</evidence>
<dbReference type="UniPathway" id="UPA00219"/>
<dbReference type="PANTHER" id="PTHR41533">
    <property type="entry name" value="L,D-TRANSPEPTIDASE HI_1667-RELATED"/>
    <property type="match status" value="1"/>
</dbReference>
<dbReference type="InterPro" id="IPR045380">
    <property type="entry name" value="LD_TPept_scaffold_dom"/>
</dbReference>
<dbReference type="STRING" id="52441.SAMN05216302_102924"/>
<accession>A0A1I4EL96</accession>
<evidence type="ECO:0000256" key="3">
    <source>
        <dbReference type="ARBA" id="ARBA00022679"/>
    </source>
</evidence>
<evidence type="ECO:0000313" key="10">
    <source>
        <dbReference type="EMBL" id="SFL06508.1"/>
    </source>
</evidence>
<gene>
    <name evidence="10" type="ORF">SAMN05216302_102924</name>
</gene>
<dbReference type="GO" id="GO:0008360">
    <property type="term" value="P:regulation of cell shape"/>
    <property type="evidence" value="ECO:0007669"/>
    <property type="project" value="UniProtKB-UniRule"/>
</dbReference>
<dbReference type="SUPFAM" id="SSF141523">
    <property type="entry name" value="L,D-transpeptidase catalytic domain-like"/>
    <property type="match status" value="1"/>
</dbReference>
<dbReference type="GO" id="GO:0009252">
    <property type="term" value="P:peptidoglycan biosynthetic process"/>
    <property type="evidence" value="ECO:0007669"/>
    <property type="project" value="UniProtKB-UniPathway"/>
</dbReference>
<evidence type="ECO:0000256" key="7">
    <source>
        <dbReference type="PROSITE-ProRule" id="PRU01373"/>
    </source>
</evidence>
<dbReference type="GO" id="GO:0004180">
    <property type="term" value="F:carboxypeptidase activity"/>
    <property type="evidence" value="ECO:0007669"/>
    <property type="project" value="UniProtKB-ARBA"/>
</dbReference>
<dbReference type="RefSeq" id="WP_090701776.1">
    <property type="nucleotide sequence ID" value="NZ_FOSP01000029.1"/>
</dbReference>
<evidence type="ECO:0000256" key="1">
    <source>
        <dbReference type="ARBA" id="ARBA00004752"/>
    </source>
</evidence>
<keyword evidence="6 7" id="KW-0961">Cell wall biogenesis/degradation</keyword>
<feature type="domain" description="L,D-TPase catalytic" evidence="9">
    <location>
        <begin position="316"/>
        <end position="505"/>
    </location>
</feature>
<sequence length="546" mass="63150">MKQFIRFLPFFSGLYFLLFTASAFALTPTSRTLSQEFENFLSQHATNDDTEKHQIIALQQFYAARNYQPAWINSSSQQSRIETILSFIASADDEGLDSHNYRLQQLLLLATENSSLSRYELEFRTTLTLLQYAHDLYRGRFTASEIDPDWHIPQPDFDSVGFLLRTASSNNLQQSLESIAPNIPSYQLFKKALAKYRELVTNQISWQQIPNVSLLRPDDSHPVIPLIRTRITQAYETHGKIEYHLVSSEESKKSNRYDINLVRAIKAFQLQHGLNADGIIGKNTLNALNKTPSEKIQQLRISMERLRWLPRDLGDRYLLVNIAGFQLAAVENDQNIFDMRIIVGRNYRSTPSFHSRITHMIVNPYWNIPASIARKDLLPKQQQDPGYFNSQKIRVYPDYNYSSAPIDPNTIDWRAIKNRFPYALRQEPGILNALGSIKFMLPNHFSIYLHDTPSKALFNREIRTFSSGCIRLEKPLLLAEFALRTSTSAEKINEQINTGRTVQINLPEPLPTYIVYLTAWVDSQHTIHYSPDSYGRDRYALKFARW</sequence>
<dbReference type="GO" id="GO:0016740">
    <property type="term" value="F:transferase activity"/>
    <property type="evidence" value="ECO:0007669"/>
    <property type="project" value="UniProtKB-KW"/>
</dbReference>
<dbReference type="Gene3D" id="1.10.101.10">
    <property type="entry name" value="PGBD-like superfamily/PGBD"/>
    <property type="match status" value="1"/>
</dbReference>
<comment type="similarity">
    <text evidence="2">Belongs to the YkuD family.</text>
</comment>
<keyword evidence="11" id="KW-1185">Reference proteome</keyword>
<dbReference type="Gene3D" id="2.40.440.10">
    <property type="entry name" value="L,D-transpeptidase catalytic domain-like"/>
    <property type="match status" value="1"/>
</dbReference>
<proteinExistence type="inferred from homology"/>